<reference evidence="2 3" key="1">
    <citation type="submission" date="2024-09" db="EMBL/GenBank/DDBJ databases">
        <authorList>
            <person name="Sun Q."/>
            <person name="Mori K."/>
        </authorList>
    </citation>
    <scope>NUCLEOTIDE SEQUENCE [LARGE SCALE GENOMIC DNA]</scope>
    <source>
        <strain evidence="2 3">CCM 7759</strain>
    </source>
</reference>
<name>A0ABV6DFE9_9BACL</name>
<feature type="transmembrane region" description="Helical" evidence="1">
    <location>
        <begin position="69"/>
        <end position="85"/>
    </location>
</feature>
<keyword evidence="1" id="KW-0472">Membrane</keyword>
<evidence type="ECO:0000313" key="3">
    <source>
        <dbReference type="Proteomes" id="UP001589776"/>
    </source>
</evidence>
<feature type="transmembrane region" description="Helical" evidence="1">
    <location>
        <begin position="30"/>
        <end position="49"/>
    </location>
</feature>
<dbReference type="EMBL" id="JBHLWN010000014">
    <property type="protein sequence ID" value="MFC0211339.1"/>
    <property type="molecule type" value="Genomic_DNA"/>
</dbReference>
<organism evidence="2 3">
    <name type="scientific">Paenibacillus chartarius</name>
    <dbReference type="NCBI Taxonomy" id="747481"/>
    <lineage>
        <taxon>Bacteria</taxon>
        <taxon>Bacillati</taxon>
        <taxon>Bacillota</taxon>
        <taxon>Bacilli</taxon>
        <taxon>Bacillales</taxon>
        <taxon>Paenibacillaceae</taxon>
        <taxon>Paenibacillus</taxon>
    </lineage>
</organism>
<keyword evidence="1" id="KW-0812">Transmembrane</keyword>
<keyword evidence="1" id="KW-1133">Transmembrane helix</keyword>
<feature type="transmembrane region" description="Helical" evidence="1">
    <location>
        <begin position="97"/>
        <end position="114"/>
    </location>
</feature>
<dbReference type="NCBIfam" id="NF041644">
    <property type="entry name" value="CBO0543_fam"/>
    <property type="match status" value="1"/>
</dbReference>
<sequence length="157" mass="19238">MIDYLILGLIWILTFVMVVTTTPRDMLREALAIFMFKHSLTWLFGLLVVEYKLIEYPVREFPYASKSSFSFEYFIYPAICIMFNLRFPRKKSMLHQIGWFVWFPSWMTILEVLVEKYTNLIHYVNWSWYWTWLSLLLTFGLSRMYFIWFMKKRTGAR</sequence>
<accession>A0ABV6DFE9</accession>
<keyword evidence="3" id="KW-1185">Reference proteome</keyword>
<comment type="caution">
    <text evidence="2">The sequence shown here is derived from an EMBL/GenBank/DDBJ whole genome shotgun (WGS) entry which is preliminary data.</text>
</comment>
<feature type="transmembrane region" description="Helical" evidence="1">
    <location>
        <begin position="126"/>
        <end position="148"/>
    </location>
</feature>
<dbReference type="RefSeq" id="WP_377468313.1">
    <property type="nucleotide sequence ID" value="NZ_JBHLWN010000014.1"/>
</dbReference>
<evidence type="ECO:0000256" key="1">
    <source>
        <dbReference type="SAM" id="Phobius"/>
    </source>
</evidence>
<protein>
    <submittedName>
        <fullName evidence="2">CBO0543 family protein</fullName>
    </submittedName>
</protein>
<feature type="transmembrane region" description="Helical" evidence="1">
    <location>
        <begin position="6"/>
        <end position="23"/>
    </location>
</feature>
<dbReference type="Proteomes" id="UP001589776">
    <property type="component" value="Unassembled WGS sequence"/>
</dbReference>
<proteinExistence type="predicted"/>
<dbReference type="InterPro" id="IPR048147">
    <property type="entry name" value="CBO0543-like"/>
</dbReference>
<gene>
    <name evidence="2" type="ORF">ACFFK0_02545</name>
</gene>
<evidence type="ECO:0000313" key="2">
    <source>
        <dbReference type="EMBL" id="MFC0211339.1"/>
    </source>
</evidence>